<comment type="similarity">
    <text evidence="1">Belongs to the MlaA family.</text>
</comment>
<comment type="caution">
    <text evidence="4">The sequence shown here is derived from an EMBL/GenBank/DDBJ whole genome shotgun (WGS) entry which is preliminary data.</text>
</comment>
<evidence type="ECO:0000313" key="4">
    <source>
        <dbReference type="EMBL" id="MDT7042143.1"/>
    </source>
</evidence>
<evidence type="ECO:0000256" key="3">
    <source>
        <dbReference type="SAM" id="MobiDB-lite"/>
    </source>
</evidence>
<keyword evidence="2" id="KW-0732">Signal</keyword>
<evidence type="ECO:0000256" key="2">
    <source>
        <dbReference type="ARBA" id="ARBA00022729"/>
    </source>
</evidence>
<dbReference type="PRINTS" id="PR01805">
    <property type="entry name" value="VACJLIPOPROT"/>
</dbReference>
<feature type="region of interest" description="Disordered" evidence="3">
    <location>
        <begin position="73"/>
        <end position="99"/>
    </location>
</feature>
<reference evidence="4 5" key="1">
    <citation type="journal article" date="2023" name="ISME J.">
        <title>Cultivation and genomic characterization of novel and ubiquitous marine nitrite-oxidizing bacteria from the Nitrospirales.</title>
        <authorList>
            <person name="Mueller A.J."/>
            <person name="Daebeler A."/>
            <person name="Herbold C.W."/>
            <person name="Kirkegaard R.H."/>
            <person name="Daims H."/>
        </authorList>
    </citation>
    <scope>NUCLEOTIDE SEQUENCE [LARGE SCALE GENOMIC DNA]</scope>
    <source>
        <strain evidence="4 5">EB</strain>
    </source>
</reference>
<proteinExistence type="inferred from homology"/>
<dbReference type="Proteomes" id="UP001250932">
    <property type="component" value="Unassembled WGS sequence"/>
</dbReference>
<keyword evidence="5" id="KW-1185">Reference proteome</keyword>
<sequence>MATFHQKFWRSLSFSMRTFLVIGVFFSIQGWLPVANVSAQIGTAGTFPIGQPPLPPSPSLDSNLQYFGTDNEVMDSSSPSVTSQEKPSPSSSSTDTPYVGDEGIPVMAETVVEGSSVETYRDPFDEGPQIVVHDPWESFNANVFQFNYDVDRYFLKPVARGYNAIVPPDVQGSMANAFHNMGYMTRFLNSLFQGKYGRAGIETKRFLINSTIGVAGLFDVAKYVFDTEAPPSEDTGQTLAIYGMNSGPFLVLPFLPPLTVRDAVGYAGDIAVNPLNYFIPFFPNLGLNVEDTVNERSLNLETFEGVEESTVDLYGAVRSGYFQRRAKDISQ</sequence>
<dbReference type="EMBL" id="JAQOUE010000001">
    <property type="protein sequence ID" value="MDT7042143.1"/>
    <property type="molecule type" value="Genomic_DNA"/>
</dbReference>
<evidence type="ECO:0000313" key="5">
    <source>
        <dbReference type="Proteomes" id="UP001250932"/>
    </source>
</evidence>
<dbReference type="PANTHER" id="PTHR30035:SF3">
    <property type="entry name" value="INTERMEMBRANE PHOSPHOLIPID TRANSPORT SYSTEM LIPOPROTEIN MLAA"/>
    <property type="match status" value="1"/>
</dbReference>
<dbReference type="Pfam" id="PF04333">
    <property type="entry name" value="MlaA"/>
    <property type="match status" value="1"/>
</dbReference>
<dbReference type="RefSeq" id="WP_313832506.1">
    <property type="nucleotide sequence ID" value="NZ_JAQOUE010000001.1"/>
</dbReference>
<name>A0ABU3K726_9BACT</name>
<feature type="compositionally biased region" description="Low complexity" evidence="3">
    <location>
        <begin position="80"/>
        <end position="97"/>
    </location>
</feature>
<keyword evidence="4" id="KW-0449">Lipoprotein</keyword>
<evidence type="ECO:0000256" key="1">
    <source>
        <dbReference type="ARBA" id="ARBA00010634"/>
    </source>
</evidence>
<dbReference type="PANTHER" id="PTHR30035">
    <property type="entry name" value="LIPOPROTEIN VACJ-RELATED"/>
    <property type="match status" value="1"/>
</dbReference>
<organism evidence="4 5">
    <name type="scientific">Candidatus Nitronereus thalassa</name>
    <dbReference type="NCBI Taxonomy" id="3020898"/>
    <lineage>
        <taxon>Bacteria</taxon>
        <taxon>Pseudomonadati</taxon>
        <taxon>Nitrospirota</taxon>
        <taxon>Nitrospiria</taxon>
        <taxon>Nitrospirales</taxon>
        <taxon>Nitrospiraceae</taxon>
        <taxon>Candidatus Nitronereus</taxon>
    </lineage>
</organism>
<gene>
    <name evidence="4" type="ORF">PPG34_07240</name>
</gene>
<dbReference type="InterPro" id="IPR007428">
    <property type="entry name" value="MlaA"/>
</dbReference>
<protein>
    <submittedName>
        <fullName evidence="4">VacJ family lipoprotein</fullName>
    </submittedName>
</protein>
<accession>A0ABU3K726</accession>